<feature type="domain" description="FtsK" evidence="6">
    <location>
        <begin position="1082"/>
        <end position="1263"/>
    </location>
</feature>
<dbReference type="NCBIfam" id="TIGR03928">
    <property type="entry name" value="T7_EssCb_Firm"/>
    <property type="match status" value="1"/>
</dbReference>
<dbReference type="InterPro" id="IPR003593">
    <property type="entry name" value="AAA+_ATPase"/>
</dbReference>
<evidence type="ECO:0000256" key="2">
    <source>
        <dbReference type="ARBA" id="ARBA00022741"/>
    </source>
</evidence>
<keyword evidence="5" id="KW-0812">Transmembrane</keyword>
<proteinExistence type="predicted"/>
<dbReference type="InterPro" id="IPR002543">
    <property type="entry name" value="FtsK_dom"/>
</dbReference>
<dbReference type="PANTHER" id="PTHR22683:SF1">
    <property type="entry name" value="TYPE VII SECRETION SYSTEM PROTEIN ESSC"/>
    <property type="match status" value="1"/>
</dbReference>
<reference evidence="7" key="2">
    <citation type="submission" date="2020-09" db="EMBL/GenBank/DDBJ databases">
        <authorList>
            <person name="Sun Q."/>
            <person name="Zhou Y."/>
        </authorList>
    </citation>
    <scope>NUCLEOTIDE SEQUENCE</scope>
    <source>
        <strain evidence="7">CGMCC 1.16134</strain>
    </source>
</reference>
<gene>
    <name evidence="7" type="ORF">GCM10010912_57950</name>
</gene>
<evidence type="ECO:0000256" key="3">
    <source>
        <dbReference type="ARBA" id="ARBA00022840"/>
    </source>
</evidence>
<evidence type="ECO:0000256" key="1">
    <source>
        <dbReference type="ARBA" id="ARBA00022737"/>
    </source>
</evidence>
<evidence type="ECO:0000313" key="7">
    <source>
        <dbReference type="EMBL" id="GGG05721.1"/>
    </source>
</evidence>
<feature type="domain" description="FtsK" evidence="6">
    <location>
        <begin position="450"/>
        <end position="647"/>
    </location>
</feature>
<dbReference type="RefSeq" id="WP_189031032.1">
    <property type="nucleotide sequence ID" value="NZ_BMKR01000039.1"/>
</dbReference>
<feature type="transmembrane region" description="Helical" evidence="5">
    <location>
        <begin position="36"/>
        <end position="56"/>
    </location>
</feature>
<feature type="binding site" evidence="4">
    <location>
        <begin position="1099"/>
        <end position="1106"/>
    </location>
    <ligand>
        <name>ATP</name>
        <dbReference type="ChEBI" id="CHEBI:30616"/>
    </ligand>
</feature>
<keyword evidence="1" id="KW-0677">Repeat</keyword>
<feature type="binding site" evidence="4">
    <location>
        <begin position="819"/>
        <end position="826"/>
    </location>
    <ligand>
        <name>ATP</name>
        <dbReference type="ChEBI" id="CHEBI:30616"/>
    </ligand>
</feature>
<keyword evidence="5" id="KW-0472">Membrane</keyword>
<dbReference type="PANTHER" id="PTHR22683">
    <property type="entry name" value="SPORULATION PROTEIN RELATED"/>
    <property type="match status" value="1"/>
</dbReference>
<dbReference type="PROSITE" id="PS50901">
    <property type="entry name" value="FTSK"/>
    <property type="match status" value="3"/>
</dbReference>
<dbReference type="SMART" id="SM00382">
    <property type="entry name" value="AAA"/>
    <property type="match status" value="3"/>
</dbReference>
<keyword evidence="3 4" id="KW-0067">ATP-binding</keyword>
<keyword evidence="5" id="KW-1133">Transmembrane helix</keyword>
<dbReference type="GO" id="GO:0003677">
    <property type="term" value="F:DNA binding"/>
    <property type="evidence" value="ECO:0007669"/>
    <property type="project" value="InterPro"/>
</dbReference>
<keyword evidence="8" id="KW-1185">Reference proteome</keyword>
<dbReference type="InterPro" id="IPR027417">
    <property type="entry name" value="P-loop_NTPase"/>
</dbReference>
<dbReference type="GO" id="GO:0005524">
    <property type="term" value="F:ATP binding"/>
    <property type="evidence" value="ECO:0007669"/>
    <property type="project" value="UniProtKB-UniRule"/>
</dbReference>
<evidence type="ECO:0000256" key="4">
    <source>
        <dbReference type="PROSITE-ProRule" id="PRU00289"/>
    </source>
</evidence>
<keyword evidence="2 4" id="KW-0547">Nucleotide-binding</keyword>
<dbReference type="Gene3D" id="3.40.50.300">
    <property type="entry name" value="P-loop containing nucleotide triphosphate hydrolases"/>
    <property type="match status" value="3"/>
</dbReference>
<evidence type="ECO:0000259" key="6">
    <source>
        <dbReference type="PROSITE" id="PS50901"/>
    </source>
</evidence>
<accession>A0A917D0A4</accession>
<feature type="domain" description="FtsK" evidence="6">
    <location>
        <begin position="802"/>
        <end position="985"/>
    </location>
</feature>
<dbReference type="SUPFAM" id="SSF52540">
    <property type="entry name" value="P-loop containing nucleoside triphosphate hydrolases"/>
    <property type="match status" value="2"/>
</dbReference>
<name>A0A917D0A4_9BACL</name>
<feature type="transmembrane region" description="Helical" evidence="5">
    <location>
        <begin position="63"/>
        <end position="83"/>
    </location>
</feature>
<protein>
    <submittedName>
        <fullName evidence="7">Type VII secretion protein EssC</fullName>
    </submittedName>
</protein>
<dbReference type="CDD" id="cd01127">
    <property type="entry name" value="TrwB_TraG_TraD_VirD4"/>
    <property type="match status" value="1"/>
</dbReference>
<dbReference type="Pfam" id="PF01580">
    <property type="entry name" value="FtsK_SpoIIIE"/>
    <property type="match status" value="2"/>
</dbReference>
<reference evidence="7" key="1">
    <citation type="journal article" date="2014" name="Int. J. Syst. Evol. Microbiol.">
        <title>Complete genome sequence of Corynebacterium casei LMG S-19264T (=DSM 44701T), isolated from a smear-ripened cheese.</title>
        <authorList>
            <consortium name="US DOE Joint Genome Institute (JGI-PGF)"/>
            <person name="Walter F."/>
            <person name="Albersmeier A."/>
            <person name="Kalinowski J."/>
            <person name="Ruckert C."/>
        </authorList>
    </citation>
    <scope>NUCLEOTIDE SEQUENCE</scope>
    <source>
        <strain evidence="7">CGMCC 1.16134</strain>
    </source>
</reference>
<dbReference type="GO" id="GO:0016020">
    <property type="term" value="C:membrane"/>
    <property type="evidence" value="ECO:0007669"/>
    <property type="project" value="UniProtKB-SubCell"/>
</dbReference>
<dbReference type="Proteomes" id="UP000637643">
    <property type="component" value="Unassembled WGS sequence"/>
</dbReference>
<evidence type="ECO:0000256" key="5">
    <source>
        <dbReference type="SAM" id="Phobius"/>
    </source>
</evidence>
<feature type="binding site" evidence="4">
    <location>
        <begin position="470"/>
        <end position="477"/>
    </location>
    <ligand>
        <name>ATP</name>
        <dbReference type="ChEBI" id="CHEBI:30616"/>
    </ligand>
</feature>
<dbReference type="EMBL" id="BMKR01000039">
    <property type="protein sequence ID" value="GGG05721.1"/>
    <property type="molecule type" value="Genomic_DNA"/>
</dbReference>
<organism evidence="7 8">
    <name type="scientific">Paenibacillus albidus</name>
    <dbReference type="NCBI Taxonomy" id="2041023"/>
    <lineage>
        <taxon>Bacteria</taxon>
        <taxon>Bacillati</taxon>
        <taxon>Bacillota</taxon>
        <taxon>Bacilli</taxon>
        <taxon>Bacillales</taxon>
        <taxon>Paenibacillaceae</taxon>
        <taxon>Paenibacillus</taxon>
    </lineage>
</organism>
<dbReference type="InterPro" id="IPR023839">
    <property type="entry name" value="Firmicutes_EssC_C"/>
</dbReference>
<sequence>MAKVYEFSRQPRFLPDMPGGELEIPNPPQAYAKPEIAWMALLVPPAVMLIITVLLAMTAQSMYMMLSIAMTVTTLLFSFTGAATQIRKYNRQKKEREQKYLQYIADVRAELAIAREQQSKALHEMNPEPEDCLLRLQQNDSKLWERTPVHLDFLSLRLGVGSVPSALRIVYSKQAVVLENDPLLMEPHRLALEFATVPEAPLAVNLLEAEICGLAGEAERTRQLLQQMVLQLVTHHGYDDVRLVLLLPEECVADWSWLRHLPHLWNDDFTSRYLLCGKPMAHPILGELYEVLKERELRTVAGTMLPHYVFIIEDPALLDNEPIYNYLYNGSSRLGVSSLFLASNKAYLPMNSRVVIHMNNKSAELADKISGDKLTFIPDNVKTGPLEQAARKLAPVRLRSTGAGFALPASVTLLETLGVRTTTELDFPAIWNKNKTFKGMSVPIGVRAGGTPFRLDLHETGYGPHGLVAGTTGSGKSELLQSMIVSLAIHYHPHDLVFVLIDYKGGGMADVFKGMPHLVGTITNLGGNETNRALLSIKSELLRRQRLFSEQGVNNIDRYQKLYHSGGKERGMAPIPHLIMIADEFAELKQDQPDFMKELVSAARVGRSLGVHLILATQKPAGIVDDQIWSNAKFKICLKVQDAADSKDVIKRPDAAMIKEPGRAYIQVGNDEIFEMFQSAYSGADYDPGNERKLTSSRTRRIYRMQLNGKSEQIYPLDEEKMPELEVPSQLQSIVEQLAACAERAGIEPLAGPWHPPLPETVTFEDLYSGLGGWSEQTGWPAVPEVLSVPVGIADDPRGQRQEALQFDFAESGNLFVYGAPGTGKTVLLRTLCLSAAYRYSPEDVHLYVMDCGGSSFKLLEPLPHCGGVMTLEQEKQILQFTQFLFRTMGERKRIFEEAGADGFVDYRKRFGKLASIVLVIDNYFALSETYEELDEQMIVLAREGTKYGIYLVVSATNASLVRYKFAVNFKNAVSLQMTEKSEYEMIVGRTEGLEPSRAGGRGLVRGKPPLEFQTALPSFPHWEHGGLESWIEQLRELATAGKLPEASRIPVMPAKIDLAELNARCTLPEGRLAIGLTDGDLQPVGLDLDTTPIVMVAGDAMSGKSTILTSWMVQLGQQAVKPVIYALDSAGMGIYRALDLPYVTDLAAVEDMYALIDEIKEELDRRRRAMLEARTAGRDLGSLLASWPRLLFVIDRLSEFTGGEQYSLKELLERVVKQDRALKVAVIAADNTAELAGNWDGLGKAIREEQCGLLLGSLKEQNLYNVRVPYGEKEKELEPGDGYLILKNKYSGLRAAT</sequence>
<comment type="caution">
    <text evidence="7">The sequence shown here is derived from an EMBL/GenBank/DDBJ whole genome shotgun (WGS) entry which is preliminary data.</text>
</comment>
<dbReference type="InterPro" id="IPR050206">
    <property type="entry name" value="FtsK/SpoIIIE/SftA"/>
</dbReference>
<evidence type="ECO:0000313" key="8">
    <source>
        <dbReference type="Proteomes" id="UP000637643"/>
    </source>
</evidence>